<protein>
    <recommendedName>
        <fullName evidence="4">Protein kinase domain-containing protein</fullName>
    </recommendedName>
</protein>
<keyword evidence="1" id="KW-0175">Coiled coil</keyword>
<evidence type="ECO:0000256" key="1">
    <source>
        <dbReference type="SAM" id="Coils"/>
    </source>
</evidence>
<sequence>MKQKKQQLGEISFNKQYNESQLREIIQKLLAKDANYRVEIAKLKEQNMETIQKYHKALKQIGEMEKVQKKV</sequence>
<dbReference type="Proteomes" id="UP000000600">
    <property type="component" value="Unassembled WGS sequence"/>
</dbReference>
<dbReference type="HOGENOM" id="CLU_2745507_0_0_1"/>
<organism evidence="2 3">
    <name type="scientific">Paramecium tetraurelia</name>
    <dbReference type="NCBI Taxonomy" id="5888"/>
    <lineage>
        <taxon>Eukaryota</taxon>
        <taxon>Sar</taxon>
        <taxon>Alveolata</taxon>
        <taxon>Ciliophora</taxon>
        <taxon>Intramacronucleata</taxon>
        <taxon>Oligohymenophorea</taxon>
        <taxon>Peniculida</taxon>
        <taxon>Parameciidae</taxon>
        <taxon>Paramecium</taxon>
    </lineage>
</organism>
<gene>
    <name evidence="2" type="ORF">GSPATT00001470001</name>
</gene>
<evidence type="ECO:0008006" key="4">
    <source>
        <dbReference type="Google" id="ProtNLM"/>
    </source>
</evidence>
<dbReference type="GeneID" id="5028449"/>
<accession>A0CWV0</accession>
<keyword evidence="3" id="KW-1185">Reference proteome</keyword>
<reference evidence="2 3" key="1">
    <citation type="journal article" date="2006" name="Nature">
        <title>Global trends of whole-genome duplications revealed by the ciliate Paramecium tetraurelia.</title>
        <authorList>
            <consortium name="Genoscope"/>
            <person name="Aury J.-M."/>
            <person name="Jaillon O."/>
            <person name="Duret L."/>
            <person name="Noel B."/>
            <person name="Jubin C."/>
            <person name="Porcel B.M."/>
            <person name="Segurens B."/>
            <person name="Daubin V."/>
            <person name="Anthouard V."/>
            <person name="Aiach N."/>
            <person name="Arnaiz O."/>
            <person name="Billaut A."/>
            <person name="Beisson J."/>
            <person name="Blanc I."/>
            <person name="Bouhouche K."/>
            <person name="Camara F."/>
            <person name="Duharcourt S."/>
            <person name="Guigo R."/>
            <person name="Gogendeau D."/>
            <person name="Katinka M."/>
            <person name="Keller A.-M."/>
            <person name="Kissmehl R."/>
            <person name="Klotz C."/>
            <person name="Koll F."/>
            <person name="Le Moue A."/>
            <person name="Lepere C."/>
            <person name="Malinsky S."/>
            <person name="Nowacki M."/>
            <person name="Nowak J.K."/>
            <person name="Plattner H."/>
            <person name="Poulain J."/>
            <person name="Ruiz F."/>
            <person name="Serrano V."/>
            <person name="Zagulski M."/>
            <person name="Dessen P."/>
            <person name="Betermier M."/>
            <person name="Weissenbach J."/>
            <person name="Scarpelli C."/>
            <person name="Schachter V."/>
            <person name="Sperling L."/>
            <person name="Meyer E."/>
            <person name="Cohen J."/>
            <person name="Wincker P."/>
        </authorList>
    </citation>
    <scope>NUCLEOTIDE SEQUENCE [LARGE SCALE GENOMIC DNA]</scope>
    <source>
        <strain evidence="2 3">Stock d4-2</strain>
    </source>
</reference>
<evidence type="ECO:0000313" key="3">
    <source>
        <dbReference type="Proteomes" id="UP000000600"/>
    </source>
</evidence>
<proteinExistence type="predicted"/>
<name>A0CWV0_PARTE</name>
<dbReference type="AlphaFoldDB" id="A0CWV0"/>
<dbReference type="KEGG" id="ptm:GSPATT00001470001"/>
<dbReference type="RefSeq" id="XP_001442664.1">
    <property type="nucleotide sequence ID" value="XM_001442627.1"/>
</dbReference>
<feature type="coiled-coil region" evidence="1">
    <location>
        <begin position="26"/>
        <end position="60"/>
    </location>
</feature>
<dbReference type="EMBL" id="CT868207">
    <property type="protein sequence ID" value="CAK75267.1"/>
    <property type="molecule type" value="Genomic_DNA"/>
</dbReference>
<dbReference type="InParanoid" id="A0CWV0"/>
<evidence type="ECO:0000313" key="2">
    <source>
        <dbReference type="EMBL" id="CAK75267.1"/>
    </source>
</evidence>